<comment type="caution">
    <text evidence="1">The sequence shown here is derived from an EMBL/GenBank/DDBJ whole genome shotgun (WGS) entry which is preliminary data.</text>
</comment>
<reference evidence="1 2" key="1">
    <citation type="submission" date="2019-03" db="EMBL/GenBank/DDBJ databases">
        <title>Genomic Encyclopedia of Type Strains, Phase IV (KMG-IV): sequencing the most valuable type-strain genomes for metagenomic binning, comparative biology and taxonomic classification.</title>
        <authorList>
            <person name="Goeker M."/>
        </authorList>
    </citation>
    <scope>NUCLEOTIDE SEQUENCE [LARGE SCALE GENOMIC DNA]</scope>
    <source>
        <strain evidence="1 2">DSM 28140</strain>
    </source>
</reference>
<evidence type="ECO:0000313" key="2">
    <source>
        <dbReference type="Proteomes" id="UP000294619"/>
    </source>
</evidence>
<organism evidence="1 2">
    <name type="scientific">Testudinibacter aquarius</name>
    <dbReference type="NCBI Taxonomy" id="1524974"/>
    <lineage>
        <taxon>Bacteria</taxon>
        <taxon>Pseudomonadati</taxon>
        <taxon>Pseudomonadota</taxon>
        <taxon>Gammaproteobacteria</taxon>
        <taxon>Pasteurellales</taxon>
        <taxon>Pasteurellaceae</taxon>
        <taxon>Testudinibacter</taxon>
    </lineage>
</organism>
<dbReference type="EMBL" id="SMCP01000012">
    <property type="protein sequence ID" value="TCV84222.1"/>
    <property type="molecule type" value="Genomic_DNA"/>
</dbReference>
<evidence type="ECO:0008006" key="3">
    <source>
        <dbReference type="Google" id="ProtNLM"/>
    </source>
</evidence>
<name>A0A4R3XYP2_9PAST</name>
<evidence type="ECO:0000313" key="1">
    <source>
        <dbReference type="EMBL" id="TCV84222.1"/>
    </source>
</evidence>
<dbReference type="Proteomes" id="UP000294619">
    <property type="component" value="Unassembled WGS sequence"/>
</dbReference>
<sequence>MALLEMYGPQLGRPYADTVKASVFNNMKELRIQHKGNPVRAFFAFDPIQQAIVFCAGDKTGLNEQKFYKKMLKIADMEFQRHLDNLKRK</sequence>
<dbReference type="InterPro" id="IPR009241">
    <property type="entry name" value="HigB-like"/>
</dbReference>
<dbReference type="AlphaFoldDB" id="A0A4R3XYP2"/>
<accession>A0A4R3XYP2</accession>
<protein>
    <recommendedName>
        <fullName evidence="3">Phage derived Gp49-like protein DUF891</fullName>
    </recommendedName>
</protein>
<gene>
    <name evidence="1" type="ORF">EDC16_11253</name>
</gene>
<dbReference type="Pfam" id="PF05973">
    <property type="entry name" value="Gp49"/>
    <property type="match status" value="1"/>
</dbReference>
<proteinExistence type="predicted"/>